<dbReference type="Proteomes" id="UP000765509">
    <property type="component" value="Unassembled WGS sequence"/>
</dbReference>
<comment type="caution">
    <text evidence="2">The sequence shown here is derived from an EMBL/GenBank/DDBJ whole genome shotgun (WGS) entry which is preliminary data.</text>
</comment>
<dbReference type="EMBL" id="AVOT02114816">
    <property type="protein sequence ID" value="MBW0583304.1"/>
    <property type="molecule type" value="Genomic_DNA"/>
</dbReference>
<name>A0A9Q3KLP3_9BASI</name>
<sequence>MKDSFLTLFTITRLIRNSLVEVKLSEGFSRTHLAFPVSFLRTYNQTGEENFPSRNKTHHPPDKVELEDYSSPVKKIIKSRKIRINGKNYRKYLVRFKDQTADKNK</sequence>
<reference evidence="2" key="1">
    <citation type="submission" date="2021-03" db="EMBL/GenBank/DDBJ databases">
        <title>Draft genome sequence of rust myrtle Austropuccinia psidii MF-1, a brazilian biotype.</title>
        <authorList>
            <person name="Quecine M.C."/>
            <person name="Pachon D.M.R."/>
            <person name="Bonatelli M.L."/>
            <person name="Correr F.H."/>
            <person name="Franceschini L.M."/>
            <person name="Leite T.F."/>
            <person name="Margarido G.R.A."/>
            <person name="Almeida C.A."/>
            <person name="Ferrarezi J.A."/>
            <person name="Labate C.A."/>
        </authorList>
    </citation>
    <scope>NUCLEOTIDE SEQUENCE</scope>
    <source>
        <strain evidence="2">MF-1</strain>
    </source>
</reference>
<evidence type="ECO:0000313" key="3">
    <source>
        <dbReference type="Proteomes" id="UP000765509"/>
    </source>
</evidence>
<feature type="region of interest" description="Disordered" evidence="1">
    <location>
        <begin position="46"/>
        <end position="65"/>
    </location>
</feature>
<dbReference type="AlphaFoldDB" id="A0A9Q3KLP3"/>
<evidence type="ECO:0000256" key="1">
    <source>
        <dbReference type="SAM" id="MobiDB-lite"/>
    </source>
</evidence>
<evidence type="ECO:0000313" key="2">
    <source>
        <dbReference type="EMBL" id="MBW0583304.1"/>
    </source>
</evidence>
<accession>A0A9Q3KLP3</accession>
<dbReference type="OrthoDB" id="2447315at2759"/>
<proteinExistence type="predicted"/>
<keyword evidence="3" id="KW-1185">Reference proteome</keyword>
<protein>
    <submittedName>
        <fullName evidence="2">Uncharacterized protein</fullName>
    </submittedName>
</protein>
<organism evidence="2 3">
    <name type="scientific">Austropuccinia psidii MF-1</name>
    <dbReference type="NCBI Taxonomy" id="1389203"/>
    <lineage>
        <taxon>Eukaryota</taxon>
        <taxon>Fungi</taxon>
        <taxon>Dikarya</taxon>
        <taxon>Basidiomycota</taxon>
        <taxon>Pucciniomycotina</taxon>
        <taxon>Pucciniomycetes</taxon>
        <taxon>Pucciniales</taxon>
        <taxon>Sphaerophragmiaceae</taxon>
        <taxon>Austropuccinia</taxon>
    </lineage>
</organism>
<gene>
    <name evidence="2" type="ORF">O181_123019</name>
</gene>